<reference evidence="2" key="1">
    <citation type="journal article" date="2019" name="Plant Biotechnol. J.">
        <title>Genome sequencing of the Australian wild diploid species Gossypium australe highlights disease resistance and delayed gland morphogenesis.</title>
        <authorList>
            <person name="Cai Y."/>
            <person name="Cai X."/>
            <person name="Wang Q."/>
            <person name="Wang P."/>
            <person name="Zhang Y."/>
            <person name="Cai C."/>
            <person name="Xu Y."/>
            <person name="Wang K."/>
            <person name="Zhou Z."/>
            <person name="Wang C."/>
            <person name="Geng S."/>
            <person name="Li B."/>
            <person name="Dong Q."/>
            <person name="Hou Y."/>
            <person name="Wang H."/>
            <person name="Ai P."/>
            <person name="Liu Z."/>
            <person name="Yi F."/>
            <person name="Sun M."/>
            <person name="An G."/>
            <person name="Cheng J."/>
            <person name="Zhang Y."/>
            <person name="Shi Q."/>
            <person name="Xie Y."/>
            <person name="Shi X."/>
            <person name="Chang Y."/>
            <person name="Huang F."/>
            <person name="Chen Y."/>
            <person name="Hong S."/>
            <person name="Mi L."/>
            <person name="Sun Q."/>
            <person name="Zhang L."/>
            <person name="Zhou B."/>
            <person name="Peng R."/>
            <person name="Zhang X."/>
            <person name="Liu F."/>
        </authorList>
    </citation>
    <scope>NUCLEOTIDE SEQUENCE [LARGE SCALE GENOMIC DNA]</scope>
    <source>
        <strain evidence="2">cv. PA1801</strain>
    </source>
</reference>
<dbReference type="AlphaFoldDB" id="A0A5B6URR4"/>
<evidence type="ECO:0000313" key="1">
    <source>
        <dbReference type="EMBL" id="KAA3460760.1"/>
    </source>
</evidence>
<name>A0A5B6URR4_9ROSI</name>
<accession>A0A5B6URR4</accession>
<comment type="caution">
    <text evidence="1">The sequence shown here is derived from an EMBL/GenBank/DDBJ whole genome shotgun (WGS) entry which is preliminary data.</text>
</comment>
<dbReference type="OrthoDB" id="1889242at2759"/>
<keyword evidence="2" id="KW-1185">Reference proteome</keyword>
<gene>
    <name evidence="1" type="ORF">EPI10_027389</name>
</gene>
<proteinExistence type="predicted"/>
<protein>
    <submittedName>
        <fullName evidence="1">Heavy metal-associated isoprenylated plant protein 26-like</fullName>
    </submittedName>
</protein>
<organism evidence="1 2">
    <name type="scientific">Gossypium australe</name>
    <dbReference type="NCBI Taxonomy" id="47621"/>
    <lineage>
        <taxon>Eukaryota</taxon>
        <taxon>Viridiplantae</taxon>
        <taxon>Streptophyta</taxon>
        <taxon>Embryophyta</taxon>
        <taxon>Tracheophyta</taxon>
        <taxon>Spermatophyta</taxon>
        <taxon>Magnoliopsida</taxon>
        <taxon>eudicotyledons</taxon>
        <taxon>Gunneridae</taxon>
        <taxon>Pentapetalae</taxon>
        <taxon>rosids</taxon>
        <taxon>malvids</taxon>
        <taxon>Malvales</taxon>
        <taxon>Malvaceae</taxon>
        <taxon>Malvoideae</taxon>
        <taxon>Gossypium</taxon>
    </lineage>
</organism>
<evidence type="ECO:0000313" key="2">
    <source>
        <dbReference type="Proteomes" id="UP000325315"/>
    </source>
</evidence>
<dbReference type="EMBL" id="SMMG02000009">
    <property type="protein sequence ID" value="KAA3460760.1"/>
    <property type="molecule type" value="Genomic_DNA"/>
</dbReference>
<dbReference type="Proteomes" id="UP000325315">
    <property type="component" value="Unassembled WGS sequence"/>
</dbReference>
<sequence length="67" mass="7565">MDLRLVPHEKDPFLISLFNSLRCSFFILKKWACYLSSSVATGGSWCSDLNSRLTPGTSSLCMKSFNR</sequence>